<dbReference type="Pfam" id="PF07801">
    <property type="entry name" value="DUF1647"/>
    <property type="match status" value="1"/>
</dbReference>
<evidence type="ECO:0000313" key="1">
    <source>
        <dbReference type="EMBL" id="CAL1533155.1"/>
    </source>
</evidence>
<comment type="caution">
    <text evidence="1">The sequence shown here is derived from an EMBL/GenBank/DDBJ whole genome shotgun (WGS) entry which is preliminary data.</text>
</comment>
<dbReference type="InterPro" id="IPR012444">
    <property type="entry name" value="DUF1647"/>
</dbReference>
<proteinExistence type="predicted"/>
<reference evidence="1 2" key="1">
    <citation type="submission" date="2024-04" db="EMBL/GenBank/DDBJ databases">
        <authorList>
            <consortium name="Genoscope - CEA"/>
            <person name="William W."/>
        </authorList>
    </citation>
    <scope>NUCLEOTIDE SEQUENCE [LARGE SCALE GENOMIC DNA]</scope>
</reference>
<keyword evidence="2" id="KW-1185">Reference proteome</keyword>
<dbReference type="PANTHER" id="PTHR31389:SF4">
    <property type="entry name" value="LD39211P"/>
    <property type="match status" value="1"/>
</dbReference>
<dbReference type="Proteomes" id="UP001497497">
    <property type="component" value="Unassembled WGS sequence"/>
</dbReference>
<evidence type="ECO:0000313" key="2">
    <source>
        <dbReference type="Proteomes" id="UP001497497"/>
    </source>
</evidence>
<protein>
    <submittedName>
        <fullName evidence="1">Uncharacterized protein</fullName>
    </submittedName>
</protein>
<dbReference type="AlphaFoldDB" id="A0AAV2HIG1"/>
<gene>
    <name evidence="1" type="ORF">GSLYS_00007173001</name>
</gene>
<dbReference type="PANTHER" id="PTHR31389">
    <property type="entry name" value="LD39211P"/>
    <property type="match status" value="1"/>
</dbReference>
<accession>A0AAV2HIG1</accession>
<dbReference type="EMBL" id="CAXITT010000135">
    <property type="protein sequence ID" value="CAL1533155.1"/>
    <property type="molecule type" value="Genomic_DNA"/>
</dbReference>
<sequence length="345" mass="38898">MAWYADDMYQSLFAQLIGAGDVPLLQTISPCKSDDPVCNCPRQLSGRSDVLMFELLLSENLTLSNQQVDAILSLSESIPESDVIFLSASSSNHYDEMQAMFHNLHTVVSPLMPDMRVVFFDIGLTETQRIQTEKYCRCHVIRFPFEKFRPLLEDRFCYFWKPLIIRALIGKVRKGLVYQDSSVRWTSHIKPLLERGAAFGLQYHVSDVPPNVSVDRLKQMSNFFGEELCAFRHFPELDGSNGIFGNLPFVIRALIEPWAKCALDAACMCPDQPEAAGSLGDQLSDGHRSHGFDRATLKIVAAKLFDNALRRVITLDNKAIDTVRRGLAMPDYFNSIVNKSAGHEK</sequence>
<organism evidence="1 2">
    <name type="scientific">Lymnaea stagnalis</name>
    <name type="common">Great pond snail</name>
    <name type="synonym">Helix stagnalis</name>
    <dbReference type="NCBI Taxonomy" id="6523"/>
    <lineage>
        <taxon>Eukaryota</taxon>
        <taxon>Metazoa</taxon>
        <taxon>Spiralia</taxon>
        <taxon>Lophotrochozoa</taxon>
        <taxon>Mollusca</taxon>
        <taxon>Gastropoda</taxon>
        <taxon>Heterobranchia</taxon>
        <taxon>Euthyneura</taxon>
        <taxon>Panpulmonata</taxon>
        <taxon>Hygrophila</taxon>
        <taxon>Lymnaeoidea</taxon>
        <taxon>Lymnaeidae</taxon>
        <taxon>Lymnaea</taxon>
    </lineage>
</organism>
<name>A0AAV2HIG1_LYMST</name>